<dbReference type="SUPFAM" id="SSF52777">
    <property type="entry name" value="CoA-dependent acyltransferases"/>
    <property type="match status" value="2"/>
</dbReference>
<gene>
    <name evidence="2" type="ORF">ACFFTR_46890</name>
</gene>
<evidence type="ECO:0000259" key="1">
    <source>
        <dbReference type="Pfam" id="PF00668"/>
    </source>
</evidence>
<reference evidence="2 3" key="1">
    <citation type="submission" date="2024-09" db="EMBL/GenBank/DDBJ databases">
        <authorList>
            <person name="Sun Q."/>
            <person name="Mori K."/>
        </authorList>
    </citation>
    <scope>NUCLEOTIDE SEQUENCE [LARGE SCALE GENOMIC DNA]</scope>
    <source>
        <strain evidence="2 3">JCM 3307</strain>
    </source>
</reference>
<dbReference type="Pfam" id="PF00668">
    <property type="entry name" value="Condensation"/>
    <property type="match status" value="1"/>
</dbReference>
<proteinExistence type="predicted"/>
<keyword evidence="3" id="KW-1185">Reference proteome</keyword>
<sequence length="433" mass="47705">MAESIVVHFQGGGSGTAPLSWGQRELWGGMVRQQTWMPMGIVLPLPADRTPGDIAAELRFILERFPSMRTRLRLRDGRPPLQVVAAAGTVEIEVVDAADGDDPRAVAEQVSRRLHDTPFDFERDWPVRTAVIRHRGALTHQVTVVCHLVNDGFGGLILAGEVARWHRGETLDEPSAMSPLEQAEWQRSDAGRRQSAAALRHWEKILRTIDPKRFPGPLDARTPRHWQARFTSRALHIAAQEVARRTGTDRTTVLLTAFAVALARATGVHPVVVRVVVSNRFRRALAESVSPVSQPALCVLDVADRPFAEAVQQTGQRALAAYKHAYFDPDDLDALIARVSAERGQDIDIACYFNDRRVPAPDAGAGNFQAALSETTFRWIARQDRSNERLFLTISADPDTVDLDICGDTEHIAPAALEACVRGMEAVVVAELS</sequence>
<dbReference type="InterPro" id="IPR023213">
    <property type="entry name" value="CAT-like_dom_sf"/>
</dbReference>
<protein>
    <submittedName>
        <fullName evidence="2">Condensation domain-containing protein</fullName>
    </submittedName>
</protein>
<dbReference type="Gene3D" id="3.30.559.30">
    <property type="entry name" value="Nonribosomal peptide synthetase, condensation domain"/>
    <property type="match status" value="1"/>
</dbReference>
<dbReference type="EMBL" id="JBHMCA010000083">
    <property type="protein sequence ID" value="MFB9450649.1"/>
    <property type="molecule type" value="Genomic_DNA"/>
</dbReference>
<comment type="caution">
    <text evidence="2">The sequence shown here is derived from an EMBL/GenBank/DDBJ whole genome shotgun (WGS) entry which is preliminary data.</text>
</comment>
<dbReference type="RefSeq" id="WP_223095656.1">
    <property type="nucleotide sequence ID" value="NZ_CP061913.1"/>
</dbReference>
<name>A0ABV5MP72_9ACTN</name>
<dbReference type="PANTHER" id="PTHR45527:SF1">
    <property type="entry name" value="FATTY ACID SYNTHASE"/>
    <property type="match status" value="1"/>
</dbReference>
<accession>A0ABV5MP72</accession>
<dbReference type="InterPro" id="IPR001242">
    <property type="entry name" value="Condensation_dom"/>
</dbReference>
<dbReference type="Gene3D" id="3.30.559.10">
    <property type="entry name" value="Chloramphenicol acetyltransferase-like domain"/>
    <property type="match status" value="1"/>
</dbReference>
<dbReference type="PANTHER" id="PTHR45527">
    <property type="entry name" value="NONRIBOSOMAL PEPTIDE SYNTHETASE"/>
    <property type="match status" value="1"/>
</dbReference>
<feature type="domain" description="Condensation" evidence="1">
    <location>
        <begin position="59"/>
        <end position="337"/>
    </location>
</feature>
<organism evidence="2 3">
    <name type="scientific">Dactylosporangium vinaceum</name>
    <dbReference type="NCBI Taxonomy" id="53362"/>
    <lineage>
        <taxon>Bacteria</taxon>
        <taxon>Bacillati</taxon>
        <taxon>Actinomycetota</taxon>
        <taxon>Actinomycetes</taxon>
        <taxon>Micromonosporales</taxon>
        <taxon>Micromonosporaceae</taxon>
        <taxon>Dactylosporangium</taxon>
    </lineage>
</organism>
<dbReference type="Proteomes" id="UP001589608">
    <property type="component" value="Unassembled WGS sequence"/>
</dbReference>
<evidence type="ECO:0000313" key="3">
    <source>
        <dbReference type="Proteomes" id="UP001589608"/>
    </source>
</evidence>
<evidence type="ECO:0000313" key="2">
    <source>
        <dbReference type="EMBL" id="MFB9450649.1"/>
    </source>
</evidence>